<dbReference type="InterPro" id="IPR023393">
    <property type="entry name" value="START-like_dom_sf"/>
</dbReference>
<gene>
    <name evidence="10" type="ORF">EZV62_020609</name>
</gene>
<accession>A0A5C7HDX5</accession>
<dbReference type="AlphaFoldDB" id="A0A5C7HDX5"/>
<keyword evidence="6" id="KW-0371">Homeobox</keyword>
<dbReference type="InterPro" id="IPR057993">
    <property type="entry name" value="HD-Zip_IV_C"/>
</dbReference>
<dbReference type="PANTHER" id="PTHR45654:SF113">
    <property type="entry name" value="HOMEOBOX LEUCINE ZIPPER PROTEIN"/>
    <property type="match status" value="1"/>
</dbReference>
<dbReference type="Gene3D" id="3.30.530.20">
    <property type="match status" value="1"/>
</dbReference>
<dbReference type="GO" id="GO:0005634">
    <property type="term" value="C:nucleus"/>
    <property type="evidence" value="ECO:0007669"/>
    <property type="project" value="UniProtKB-SubCell"/>
</dbReference>
<keyword evidence="3" id="KW-0805">Transcription regulation</keyword>
<evidence type="ECO:0000313" key="11">
    <source>
        <dbReference type="Proteomes" id="UP000323000"/>
    </source>
</evidence>
<evidence type="ECO:0000256" key="7">
    <source>
        <dbReference type="ARBA" id="ARBA00023163"/>
    </source>
</evidence>
<comment type="similarity">
    <text evidence="2">Belongs to the HD-ZIP homeobox family. Class IV subfamily.</text>
</comment>
<comment type="subcellular location">
    <subcellularLocation>
        <location evidence="1">Nucleus</location>
    </subcellularLocation>
</comment>
<dbReference type="Pfam" id="PF25797">
    <property type="entry name" value="PDF2_C"/>
    <property type="match status" value="1"/>
</dbReference>
<organism evidence="10 11">
    <name type="scientific">Acer yangbiense</name>
    <dbReference type="NCBI Taxonomy" id="1000413"/>
    <lineage>
        <taxon>Eukaryota</taxon>
        <taxon>Viridiplantae</taxon>
        <taxon>Streptophyta</taxon>
        <taxon>Embryophyta</taxon>
        <taxon>Tracheophyta</taxon>
        <taxon>Spermatophyta</taxon>
        <taxon>Magnoliopsida</taxon>
        <taxon>eudicotyledons</taxon>
        <taxon>Gunneridae</taxon>
        <taxon>Pentapetalae</taxon>
        <taxon>rosids</taxon>
        <taxon>malvids</taxon>
        <taxon>Sapindales</taxon>
        <taxon>Sapindaceae</taxon>
        <taxon>Hippocastanoideae</taxon>
        <taxon>Acereae</taxon>
        <taxon>Acer</taxon>
    </lineage>
</organism>
<dbReference type="CDD" id="cd08875">
    <property type="entry name" value="START_ArGLABRA2_like"/>
    <property type="match status" value="1"/>
</dbReference>
<dbReference type="SMART" id="SM00234">
    <property type="entry name" value="START"/>
    <property type="match status" value="1"/>
</dbReference>
<evidence type="ECO:0000313" key="10">
    <source>
        <dbReference type="EMBL" id="TXG55353.1"/>
    </source>
</evidence>
<dbReference type="InterPro" id="IPR042160">
    <property type="entry name" value="HD-Zip_IV"/>
</dbReference>
<keyword evidence="11" id="KW-1185">Reference proteome</keyword>
<keyword evidence="4" id="KW-0175">Coiled coil</keyword>
<dbReference type="GO" id="GO:0008289">
    <property type="term" value="F:lipid binding"/>
    <property type="evidence" value="ECO:0007669"/>
    <property type="project" value="InterPro"/>
</dbReference>
<evidence type="ECO:0000256" key="5">
    <source>
        <dbReference type="ARBA" id="ARBA00023125"/>
    </source>
</evidence>
<evidence type="ECO:0000256" key="3">
    <source>
        <dbReference type="ARBA" id="ARBA00023015"/>
    </source>
</evidence>
<proteinExistence type="inferred from homology"/>
<dbReference type="EMBL" id="VAHF01000009">
    <property type="protein sequence ID" value="TXG55353.1"/>
    <property type="molecule type" value="Genomic_DNA"/>
</dbReference>
<dbReference type="SUPFAM" id="SSF55961">
    <property type="entry name" value="Bet v1-like"/>
    <property type="match status" value="2"/>
</dbReference>
<comment type="caution">
    <text evidence="10">The sequence shown here is derived from an EMBL/GenBank/DDBJ whole genome shotgun (WGS) entry which is preliminary data.</text>
</comment>
<keyword evidence="7" id="KW-0804">Transcription</keyword>
<dbReference type="OrthoDB" id="1509829at2759"/>
<evidence type="ECO:0000256" key="6">
    <source>
        <dbReference type="ARBA" id="ARBA00023155"/>
    </source>
</evidence>
<dbReference type="FunFam" id="3.30.530.20:FF:000026">
    <property type="entry name" value="Homeobox-leucine zipper protein GLABRA 2"/>
    <property type="match status" value="1"/>
</dbReference>
<evidence type="ECO:0000256" key="2">
    <source>
        <dbReference type="ARBA" id="ARBA00006789"/>
    </source>
</evidence>
<dbReference type="Proteomes" id="UP000323000">
    <property type="component" value="Chromosome 9"/>
</dbReference>
<feature type="domain" description="START" evidence="9">
    <location>
        <begin position="12"/>
        <end position="247"/>
    </location>
</feature>
<evidence type="ECO:0000256" key="4">
    <source>
        <dbReference type="ARBA" id="ARBA00023054"/>
    </source>
</evidence>
<dbReference type="PROSITE" id="PS50848">
    <property type="entry name" value="START"/>
    <property type="match status" value="1"/>
</dbReference>
<sequence>MPMMSIRAPTLKDANKPKIFQLAVAAMEELVRMAEMGEPLWTRNYLDGTTVLNENEYIQTLPRWIRPKPVGFQREASRETVVVLMNRVNIIEILMDVNQWSAVFSSIVSQAMTLELLSRSKGEARTYNGVLQVMSAEFQVPSPLVPTRQSHYLRYCKQLVEDTWAVVDVSLDNILQPNRAVRCRRRPSGCLIQEMPNGYSKVTWVENVEVDYRGVHDLYMQLVSSGYVFGAKRWVVTLDRHCLRLARNMTTNSHTGDVRGNITIKLRLLYDEERKRMLKMADRMMISFLAGVSANTAHTWKTVLSGTGADGVRLMTRDSVDDPTRPPGLVLCATTSFRLPVLPIRVFDFLRDDTTRNQWDVLSNEGVVPEIAHIANGWSTSNCVSLLRVLDSTENSSQGNMLLVQESRSDPTAAFVIYAPVDIVAMNEILNGGECPDYLTLLPSGFAILPDGTAVHRGSTASGGSLLTVSFQIFVDLVPNARVSLEIIATIINLVACTVEKIKASLSCEDA</sequence>
<keyword evidence="8" id="KW-0539">Nucleus</keyword>
<dbReference type="GO" id="GO:0003677">
    <property type="term" value="F:DNA binding"/>
    <property type="evidence" value="ECO:0007669"/>
    <property type="project" value="UniProtKB-KW"/>
</dbReference>
<dbReference type="Pfam" id="PF01852">
    <property type="entry name" value="START"/>
    <property type="match status" value="1"/>
</dbReference>
<keyword evidence="5" id="KW-0238">DNA-binding</keyword>
<dbReference type="PANTHER" id="PTHR45654">
    <property type="entry name" value="HOMEOBOX-LEUCINE ZIPPER PROTEIN MERISTEM L1"/>
    <property type="match status" value="1"/>
</dbReference>
<reference evidence="11" key="1">
    <citation type="journal article" date="2019" name="Gigascience">
        <title>De novo genome assembly of the endangered Acer yangbiense, a plant species with extremely small populations endemic to Yunnan Province, China.</title>
        <authorList>
            <person name="Yang J."/>
            <person name="Wariss H.M."/>
            <person name="Tao L."/>
            <person name="Zhang R."/>
            <person name="Yun Q."/>
            <person name="Hollingsworth P."/>
            <person name="Dao Z."/>
            <person name="Luo G."/>
            <person name="Guo H."/>
            <person name="Ma Y."/>
            <person name="Sun W."/>
        </authorList>
    </citation>
    <scope>NUCLEOTIDE SEQUENCE [LARGE SCALE GENOMIC DNA]</scope>
    <source>
        <strain evidence="11">cv. Malutang</strain>
    </source>
</reference>
<protein>
    <recommendedName>
        <fullName evidence="9">START domain-containing protein</fullName>
    </recommendedName>
</protein>
<evidence type="ECO:0000259" key="9">
    <source>
        <dbReference type="PROSITE" id="PS50848"/>
    </source>
</evidence>
<dbReference type="InterPro" id="IPR002913">
    <property type="entry name" value="START_lipid-bd_dom"/>
</dbReference>
<evidence type="ECO:0000256" key="8">
    <source>
        <dbReference type="ARBA" id="ARBA00023242"/>
    </source>
</evidence>
<name>A0A5C7HDX5_9ROSI</name>
<evidence type="ECO:0000256" key="1">
    <source>
        <dbReference type="ARBA" id="ARBA00004123"/>
    </source>
</evidence>